<evidence type="ECO:0000256" key="1">
    <source>
        <dbReference type="SAM" id="MobiDB-lite"/>
    </source>
</evidence>
<reference evidence="3 4" key="2">
    <citation type="submission" date="2017-01" db="EMBL/GenBank/DDBJ databases">
        <authorList>
            <person name="Mah S.A."/>
            <person name="Swanson W.J."/>
            <person name="Moy G.W."/>
            <person name="Vacquier V.D."/>
        </authorList>
    </citation>
    <scope>NUCLEOTIDE SEQUENCE [LARGE SCALE GENOMIC DNA]</scope>
    <source>
        <strain evidence="3 4">CGMCC 1.8909</strain>
    </source>
</reference>
<evidence type="ECO:0000313" key="2">
    <source>
        <dbReference type="EMBL" id="APX98651.1"/>
    </source>
</evidence>
<accession>A0A1N7G236</accession>
<evidence type="ECO:0000313" key="5">
    <source>
        <dbReference type="Proteomes" id="UP000187321"/>
    </source>
</evidence>
<sequence>MFNSTHPLEDATHGVLDESNPHQRSDGRPTNTGRRLEESVVYVRVDETPASNDRVAVHIEHPDHDGGVRCFYRHRERAEQAIRRHIGTEIDADLERVELEDTVGLGFAAYELLPEENGWNEGPKGVFA</sequence>
<geneLocation type="plasmid" evidence="2">
    <name>unnamed2</name>
</geneLocation>
<dbReference type="OrthoDB" id="384959at2157"/>
<organism evidence="3 4">
    <name type="scientific">Natronorubrum daqingense</name>
    <dbReference type="NCBI Taxonomy" id="588898"/>
    <lineage>
        <taxon>Archaea</taxon>
        <taxon>Methanobacteriati</taxon>
        <taxon>Methanobacteriota</taxon>
        <taxon>Stenosarchaea group</taxon>
        <taxon>Halobacteria</taxon>
        <taxon>Halobacteriales</taxon>
        <taxon>Natrialbaceae</taxon>
        <taxon>Natronorubrum</taxon>
    </lineage>
</organism>
<dbReference type="KEGG" id="hda:BB347_18345"/>
<proteinExistence type="predicted"/>
<dbReference type="Proteomes" id="UP000187321">
    <property type="component" value="Plasmid unnamed2"/>
</dbReference>
<feature type="region of interest" description="Disordered" evidence="1">
    <location>
        <begin position="1"/>
        <end position="37"/>
    </location>
</feature>
<evidence type="ECO:0000313" key="4">
    <source>
        <dbReference type="Proteomes" id="UP000185687"/>
    </source>
</evidence>
<keyword evidence="4" id="KW-1185">Reference proteome</keyword>
<dbReference type="AlphaFoldDB" id="A0A1N7G236"/>
<dbReference type="GeneID" id="30957946"/>
<feature type="compositionally biased region" description="Basic and acidic residues" evidence="1">
    <location>
        <begin position="7"/>
        <end position="27"/>
    </location>
</feature>
<dbReference type="EMBL" id="CP019329">
    <property type="protein sequence ID" value="APX98651.1"/>
    <property type="molecule type" value="Genomic_DNA"/>
</dbReference>
<dbReference type="EMBL" id="FTNP01000008">
    <property type="protein sequence ID" value="SIS06690.1"/>
    <property type="molecule type" value="Genomic_DNA"/>
</dbReference>
<evidence type="ECO:0000313" key="3">
    <source>
        <dbReference type="EMBL" id="SIS06690.1"/>
    </source>
</evidence>
<dbReference type="Proteomes" id="UP000185687">
    <property type="component" value="Unassembled WGS sequence"/>
</dbReference>
<name>A0A1N7G236_9EURY</name>
<dbReference type="RefSeq" id="WP_076584129.1">
    <property type="nucleotide sequence ID" value="NZ_CP019329.1"/>
</dbReference>
<protein>
    <submittedName>
        <fullName evidence="3">Uncharacterized protein</fullName>
    </submittedName>
</protein>
<reference evidence="2 5" key="1">
    <citation type="submission" date="2017-01" db="EMBL/GenBank/DDBJ databases">
        <title>Complete genome sequence of Haloterrigena daqingensis type strain (JX313T).</title>
        <authorList>
            <person name="Shuang W."/>
        </authorList>
    </citation>
    <scope>NUCLEOTIDE SEQUENCE [LARGE SCALE GENOMIC DNA]</scope>
    <source>
        <strain evidence="5">JX313</strain>
        <strain evidence="2">JX313T</strain>
        <plasmid evidence="5">Plasmid unnamed2</plasmid>
        <plasmid evidence="2">unnamed2</plasmid>
    </source>
</reference>
<gene>
    <name evidence="2" type="ORF">BB347_18345</name>
    <name evidence="3" type="ORF">SAMN05421809_3687</name>
</gene>
<keyword evidence="2" id="KW-0614">Plasmid</keyword>